<keyword evidence="1" id="KW-0934">Plastid</keyword>
<reference evidence="1" key="1">
    <citation type="submission" date="2017-10" db="EMBL/GenBank/DDBJ databases">
        <title>Paulinella longichromatophora chromatophore genome.</title>
        <authorList>
            <person name="Lhee D."/>
            <person name="Yoon H.S."/>
        </authorList>
    </citation>
    <scope>NUCLEOTIDE SEQUENCE</scope>
</reference>
<dbReference type="Gene3D" id="3.90.940.40">
    <property type="entry name" value="Protein CHLORORESPIRATORY REDUCTION 7"/>
    <property type="match status" value="1"/>
</dbReference>
<dbReference type="InterPro" id="IPR038150">
    <property type="entry name" value="CRR7-like_sf"/>
</dbReference>
<geneLocation type="plastid" evidence="1"/>
<dbReference type="EMBL" id="MG264610">
    <property type="protein sequence ID" value="AUG32060.1"/>
    <property type="molecule type" value="Genomic_DNA"/>
</dbReference>
<evidence type="ECO:0000313" key="1">
    <source>
        <dbReference type="EMBL" id="AUG32060.1"/>
    </source>
</evidence>
<sequence length="86" mass="10005">MLNPLIRDLDYYIVLEPNVHEQILTAEETLLWLIYKLDLFSPPSSLSPHRSSCQIKAQYLLETTSELEFSPGRKLQWYTTSVSTCK</sequence>
<dbReference type="AlphaFoldDB" id="A0A2H4ZNG9"/>
<gene>
    <name evidence="1" type="ORF">PLO_045</name>
</gene>
<accession>A0A2H4ZNG9</accession>
<organism evidence="1">
    <name type="scientific">Paulinella longichromatophora</name>
    <dbReference type="NCBI Taxonomy" id="1708747"/>
    <lineage>
        <taxon>Eukaryota</taxon>
        <taxon>Sar</taxon>
        <taxon>Rhizaria</taxon>
        <taxon>Cercozoa</taxon>
        <taxon>Imbricatea</taxon>
        <taxon>Silicofilosea</taxon>
        <taxon>Euglyphida</taxon>
        <taxon>Paulinellidae</taxon>
        <taxon>Paulinella</taxon>
    </lineage>
</organism>
<proteinExistence type="predicted"/>
<protein>
    <submittedName>
        <fullName evidence="1">Uncharacterized protein</fullName>
    </submittedName>
</protein>
<dbReference type="InterPro" id="IPR021954">
    <property type="entry name" value="CRR7"/>
</dbReference>
<name>A0A2H4ZNG9_9EUKA</name>
<dbReference type="Pfam" id="PF12095">
    <property type="entry name" value="CRR7"/>
    <property type="match status" value="1"/>
</dbReference>